<dbReference type="EMBL" id="BARS01048686">
    <property type="protein sequence ID" value="GAG39147.1"/>
    <property type="molecule type" value="Genomic_DNA"/>
</dbReference>
<comment type="caution">
    <text evidence="1">The sequence shown here is derived from an EMBL/GenBank/DDBJ whole genome shotgun (WGS) entry which is preliminary data.</text>
</comment>
<accession>X0XV70</accession>
<organism evidence="1">
    <name type="scientific">marine sediment metagenome</name>
    <dbReference type="NCBI Taxonomy" id="412755"/>
    <lineage>
        <taxon>unclassified sequences</taxon>
        <taxon>metagenomes</taxon>
        <taxon>ecological metagenomes</taxon>
    </lineage>
</organism>
<protein>
    <submittedName>
        <fullName evidence="1">Uncharacterized protein</fullName>
    </submittedName>
</protein>
<evidence type="ECO:0000313" key="1">
    <source>
        <dbReference type="EMBL" id="GAG39147.1"/>
    </source>
</evidence>
<name>X0XV70_9ZZZZ</name>
<gene>
    <name evidence="1" type="ORF">S01H1_72923</name>
</gene>
<sequence>MTNKGHYKSNLAAIKAMSEGLENLHHHIYPLSYRGIDKKHTIKTQKDIRTCFNSLATFSKVLVKGINSLNKDGTYNLNTLHHQPELPFLYAGTGDKPSKDTVYIAHHRNRHALCERIGIGFTDGSSFMDESRHYWFEQYNMDVHLNKVPLITFDAYFPHHKRIADQLKIPWAMSDTVSCLKHTILHELLGVIKEKL</sequence>
<proteinExistence type="predicted"/>
<dbReference type="AlphaFoldDB" id="X0XV70"/>
<reference evidence="1" key="1">
    <citation type="journal article" date="2014" name="Front. Microbiol.">
        <title>High frequency of phylogenetically diverse reductive dehalogenase-homologous genes in deep subseafloor sedimentary metagenomes.</title>
        <authorList>
            <person name="Kawai M."/>
            <person name="Futagami T."/>
            <person name="Toyoda A."/>
            <person name="Takaki Y."/>
            <person name="Nishi S."/>
            <person name="Hori S."/>
            <person name="Arai W."/>
            <person name="Tsubouchi T."/>
            <person name="Morono Y."/>
            <person name="Uchiyama I."/>
            <person name="Ito T."/>
            <person name="Fujiyama A."/>
            <person name="Inagaki F."/>
            <person name="Takami H."/>
        </authorList>
    </citation>
    <scope>NUCLEOTIDE SEQUENCE</scope>
    <source>
        <strain evidence="1">Expedition CK06-06</strain>
    </source>
</reference>